<feature type="domain" description="Bacteriophage tail tape measure N-terminal" evidence="2">
    <location>
        <begin position="233"/>
        <end position="434"/>
    </location>
</feature>
<gene>
    <name evidence="3" type="ORF">SAMN02982917_5488</name>
</gene>
<evidence type="ECO:0000256" key="1">
    <source>
        <dbReference type="SAM" id="Coils"/>
    </source>
</evidence>
<dbReference type="Proteomes" id="UP000192936">
    <property type="component" value="Unassembled WGS sequence"/>
</dbReference>
<dbReference type="OrthoDB" id="7295660at2"/>
<dbReference type="STRING" id="286727.SAMN02982917_5488"/>
<sequence>MAEDLAGLSIPIEASTALLREQMEAAAQVVGGTTDRIDRSLSKVDKAFDRLDQASRAVKRAVGTVQKDLETAAAGVGTVAERINRSLGIVGQGTNTRSRAADIEAWGRELDRLEAKFDPVTTATKRYEAELADLEDAHRAGIVTGAAYEQQLQRIADSYDPVTVAARKLKEAAEKEAVAFQALEDRLDSHGAAARRAADDQAKLDKALAEGRISNDRYTTLTRALRDTGTAGETAAKGTKLASHELTNLTYQLQDAAVTLAGGMNPLMVLMQQGPQATSAVGGVGRAMSLLASPAGLATLGIGAVAGAFALVVAAGESYQRKLAEVSTANRMMGGQVGATADQLEQLAIRAADAASISVSAARDQEAAYIRAGKIGTESMEKLITLSRDYAAGTKQSAEEAAADLAGMFKDPVTAAEKLQASYGILTAKEMEHVRQLKATGREEEARVLVADKLAVRVRGLADTTTTFAQAWERVGRAVSNAFNAVGEAVAPETNAQAIRRLEAERQRLIDARKLDRARVDAETGGAASADAVPVDSRFSAPGTGAAGNQRMIEIEAELVRRRATEARTREQAAIRKNNQDRDRFGVEAAEITRAARPLGDQIDQVTEKVTKLRRAFGPDMAGASDETKRALSGFENQLADLQEASKRGVDLEAYKRQKLADVDKQAAGMVGPSRERYLAEQRTAIDLIGTATSATERKAQVDQAGAAAINSQTQAVAQQNAQTATAIKGQVAAADAYQQSLAAGIEADARRQAQSEAVTSAIDVEARTRQIVAEKAADQAVSLAQTTRQLDLETEAQRQVVNATDDGIAARIEAERKAQVAKTTSEALAAAQAAEATGNSELAKKLRELAAGYDNASKAASELSKLDALKQYNQQQRDGLELARKEASLVGKSADDRSRARAAYQAELQIRQNGIDVTKQLSAEQLQEVERTRQLAAETVEWQIATQHAESAWQGVGDAIDDAVVRPLESAIDAIVKGQGETVKWGNLWRAALTSLAVDFGKMALLNPAKNMLGLGSNSPSLWDLQISGVSGQAGQASGAAGTLNNASTLISAGRAGWSLLNGGAGLAATQYAGSFATSSLGEALGLSTSAAGVIPEAAATDMMLTSTGNAVVGAAGTIGAAMPYGVIGGIGGSYIANNYLGGSKVGGALTGAALGAGSAGLGASIWGLGAVGGPWGIAAAAVISAIMAAIGTQKPSVGPNMSGNVTLNGKGGFRSDTALADNGADAGQMQSVTNAVAGAMNTLVTAIGGKVTGGDGLNTGLLQYFAKDDKWYVTPQVGDKAGQKAEFASQDEALAYYMRESLKGLIGTGQLTGANDDVKKALETSKATKAEDLATDLSFAAGFRQQFDAMNAALDPVNNQIKTFTEAAKAIGEQVKTNITDWRDKASELGLATEGDLTAAARKGITAMMGLGPAVEPLRGVAAVTKQAEIEFEQFRPALLSLGYTAAEVADLATQYTAKLVKARADAVALTQRQGAASIEALVDPLAKTSALDRLTGLGLDRNNSVITGLAQAIDAVEASARRGTLTIGEERHARELLDQQLDAGYLTADQYTTAIGYLTQAWADSAQVAQALASYQSDLASRMQTVLGNSRGAGLLTLDAQQARQLADARAAGYDVGQLIQVQAAERATRAYELANADLLAAYDQQISAQQDLITGLQEGAVAAAKVADQFIKARNSLAISDDAPISPGEKLAEAARQWNEALATVRSDTASESAKTDARAVLTQLGPTLVSIEKANSAGTARTWYDAVMQVFGELGDKTALGVDTADQQLEAAQDTLKELQQGRKDAANAAQKQYGAITDLKSVAEQSKAEMLAALAPLQRLSGSAVTAPHYSAPAQVQAAWDGLSGAQQLGIARAMGWGGQLDEAFNVWLAMDSGRATAFGANVTSIAGGARYAAPEDVGRAWEALTQAQQLAAVRAAGYDGGIDGGLNAWVQLGHHAAFEAAVRAQAHSAQVPGFATGGMHVGGLRIVGERGPELEATGPARIWTADQIATAVSAARGELGPTVVGFLPAALGGGGGIATLVKAVEAVGGRIDRLSGQIETFARAGAQQAADIGTDMVRALDRIQDELQDLPVRIAGAS</sequence>
<dbReference type="RefSeq" id="WP_085090236.1">
    <property type="nucleotide sequence ID" value="NZ_FXAK01000007.1"/>
</dbReference>
<evidence type="ECO:0000313" key="3">
    <source>
        <dbReference type="EMBL" id="SMF83209.1"/>
    </source>
</evidence>
<feature type="coiled-coil region" evidence="1">
    <location>
        <begin position="1767"/>
        <end position="1794"/>
    </location>
</feature>
<reference evidence="3 4" key="1">
    <citation type="submission" date="2017-04" db="EMBL/GenBank/DDBJ databases">
        <authorList>
            <person name="Afonso C.L."/>
            <person name="Miller P.J."/>
            <person name="Scott M.A."/>
            <person name="Spackman E."/>
            <person name="Goraichik I."/>
            <person name="Dimitrov K.M."/>
            <person name="Suarez D.L."/>
            <person name="Swayne D.E."/>
        </authorList>
    </citation>
    <scope>NUCLEOTIDE SEQUENCE [LARGE SCALE GENOMIC DNA]</scope>
    <source>
        <strain evidence="3 4">A2P</strain>
    </source>
</reference>
<name>A0A1X7HBR3_9PROT</name>
<dbReference type="EMBL" id="FXAK01000007">
    <property type="protein sequence ID" value="SMF83209.1"/>
    <property type="molecule type" value="Genomic_DNA"/>
</dbReference>
<protein>
    <submittedName>
        <fullName evidence="3">Phage-related minor tail protein</fullName>
    </submittedName>
</protein>
<organism evidence="3 4">
    <name type="scientific">Azospirillum oryzae</name>
    <dbReference type="NCBI Taxonomy" id="286727"/>
    <lineage>
        <taxon>Bacteria</taxon>
        <taxon>Pseudomonadati</taxon>
        <taxon>Pseudomonadota</taxon>
        <taxon>Alphaproteobacteria</taxon>
        <taxon>Rhodospirillales</taxon>
        <taxon>Azospirillaceae</taxon>
        <taxon>Azospirillum</taxon>
    </lineage>
</organism>
<evidence type="ECO:0000313" key="4">
    <source>
        <dbReference type="Proteomes" id="UP000192936"/>
    </source>
</evidence>
<dbReference type="InterPro" id="IPR009628">
    <property type="entry name" value="Phage_tape_measure_N"/>
</dbReference>
<proteinExistence type="predicted"/>
<dbReference type="Pfam" id="PF06791">
    <property type="entry name" value="TMP_2"/>
    <property type="match status" value="1"/>
</dbReference>
<keyword evidence="1" id="KW-0175">Coiled coil</keyword>
<accession>A0A1X7HBR3</accession>
<evidence type="ECO:0000259" key="2">
    <source>
        <dbReference type="Pfam" id="PF06791"/>
    </source>
</evidence>